<proteinExistence type="predicted"/>
<dbReference type="SUPFAM" id="SSF141868">
    <property type="entry name" value="EAL domain-like"/>
    <property type="match status" value="1"/>
</dbReference>
<dbReference type="AlphaFoldDB" id="A0A4U2Z5A4"/>
<dbReference type="InterPro" id="IPR050706">
    <property type="entry name" value="Cyclic-di-GMP_PDE-like"/>
</dbReference>
<dbReference type="InterPro" id="IPR035919">
    <property type="entry name" value="EAL_sf"/>
</dbReference>
<protein>
    <submittedName>
        <fullName evidence="2">EAL domain-containing protein</fullName>
    </submittedName>
</protein>
<gene>
    <name evidence="2" type="ORF">FCU45_07525</name>
</gene>
<dbReference type="RefSeq" id="WP_137013905.1">
    <property type="nucleotide sequence ID" value="NZ_SZPX01000005.1"/>
</dbReference>
<name>A0A4U2Z5A4_9BACT</name>
<dbReference type="SMART" id="SM00052">
    <property type="entry name" value="EAL"/>
    <property type="match status" value="1"/>
</dbReference>
<dbReference type="PANTHER" id="PTHR33121">
    <property type="entry name" value="CYCLIC DI-GMP PHOSPHODIESTERASE PDEF"/>
    <property type="match status" value="1"/>
</dbReference>
<dbReference type="Gene3D" id="3.20.20.450">
    <property type="entry name" value="EAL domain"/>
    <property type="match status" value="1"/>
</dbReference>
<dbReference type="Pfam" id="PF00563">
    <property type="entry name" value="EAL"/>
    <property type="match status" value="1"/>
</dbReference>
<evidence type="ECO:0000313" key="2">
    <source>
        <dbReference type="EMBL" id="TKI69358.1"/>
    </source>
</evidence>
<evidence type="ECO:0000313" key="3">
    <source>
        <dbReference type="Proteomes" id="UP000309561"/>
    </source>
</evidence>
<dbReference type="GO" id="GO:0071111">
    <property type="term" value="F:cyclic-guanylate-specific phosphodiesterase activity"/>
    <property type="evidence" value="ECO:0007669"/>
    <property type="project" value="InterPro"/>
</dbReference>
<dbReference type="CDD" id="cd01948">
    <property type="entry name" value="EAL"/>
    <property type="match status" value="1"/>
</dbReference>
<dbReference type="OrthoDB" id="9777298at2"/>
<organism evidence="2 3">
    <name type="scientific">Sulfurimonas crateris</name>
    <dbReference type="NCBI Taxonomy" id="2574727"/>
    <lineage>
        <taxon>Bacteria</taxon>
        <taxon>Pseudomonadati</taxon>
        <taxon>Campylobacterota</taxon>
        <taxon>Epsilonproteobacteria</taxon>
        <taxon>Campylobacterales</taxon>
        <taxon>Sulfurimonadaceae</taxon>
        <taxon>Sulfurimonas</taxon>
    </lineage>
</organism>
<feature type="domain" description="EAL" evidence="1">
    <location>
        <begin position="106"/>
        <end position="351"/>
    </location>
</feature>
<sequence>MSCQKCQNIQPLTNKSGNLLISCAVAELADIMVEYLTKRNIVYELEDKRTIWANIDTLADTISDMCTTHFTSKVLRDDVKMLFLESFETLTASVLIRMKTLQQYKDLLGSQKLIEIIEDGLLTTHFQPIIDIKTNTIYGYESLVRGVKDDGSLIYPDKLFGWAKDGDMLFYLDRACRETSLKTAAVKNIHAKVFINFIPTAIYDPSHCLQSTVEWAKQLDFDPKNIIFEVVESEHVADLEHLKSILDFYKSQGYMVALDDVGSGYASLNMLAKLRPDIVKIDREIIDSIDTNKMNQSIFKAIVQIAKENDIIVLAEGIERAEELAFCAKEGADLAQGYYFGKPSAEPRRKL</sequence>
<dbReference type="Proteomes" id="UP000309561">
    <property type="component" value="Unassembled WGS sequence"/>
</dbReference>
<reference evidence="2 3" key="1">
    <citation type="submission" date="2019-04" db="EMBL/GenBank/DDBJ databases">
        <title>Sulfurimonas crateris sp. nov. a facultative anaerobic sulfur-oxidizing chemolithautotrophic bacterium isolated from a terrestrial mud vulcano.</title>
        <authorList>
            <person name="Ratnikova N.M."/>
            <person name="Slobodkin A.I."/>
            <person name="Merkel A.Y."/>
            <person name="Novikov A."/>
            <person name="Bonch-Osmolovskaya E.A."/>
            <person name="Slobodkina G.B."/>
        </authorList>
    </citation>
    <scope>NUCLEOTIDE SEQUENCE [LARGE SCALE GENOMIC DNA]</scope>
    <source>
        <strain evidence="2 3">SN118</strain>
    </source>
</reference>
<dbReference type="PROSITE" id="PS50883">
    <property type="entry name" value="EAL"/>
    <property type="match status" value="1"/>
</dbReference>
<accession>A0A4U2Z5A4</accession>
<keyword evidence="3" id="KW-1185">Reference proteome</keyword>
<dbReference type="InterPro" id="IPR001633">
    <property type="entry name" value="EAL_dom"/>
</dbReference>
<comment type="caution">
    <text evidence="2">The sequence shown here is derived from an EMBL/GenBank/DDBJ whole genome shotgun (WGS) entry which is preliminary data.</text>
</comment>
<evidence type="ECO:0000259" key="1">
    <source>
        <dbReference type="PROSITE" id="PS50883"/>
    </source>
</evidence>
<dbReference type="PANTHER" id="PTHR33121:SF70">
    <property type="entry name" value="SIGNALING PROTEIN YKOW"/>
    <property type="match status" value="1"/>
</dbReference>
<dbReference type="EMBL" id="SZPX01000005">
    <property type="protein sequence ID" value="TKI69358.1"/>
    <property type="molecule type" value="Genomic_DNA"/>
</dbReference>